<comment type="subcellular location">
    <subcellularLocation>
        <location evidence="1">Cell membrane</location>
        <topology evidence="1">Multi-pass membrane protein</topology>
    </subcellularLocation>
</comment>
<feature type="domain" description="Ion transport" evidence="20">
    <location>
        <begin position="1067"/>
        <end position="1317"/>
    </location>
</feature>
<dbReference type="InterPro" id="IPR044564">
    <property type="entry name" value="Na_chnl_inactivation_gate"/>
</dbReference>
<keyword evidence="7" id="KW-0851">Voltage-gated channel</keyword>
<feature type="domain" description="Ion transport" evidence="20">
    <location>
        <begin position="750"/>
        <end position="1019"/>
    </location>
</feature>
<reference evidence="23" key="1">
    <citation type="submission" date="2025-08" db="UniProtKB">
        <authorList>
            <consortium name="RefSeq"/>
        </authorList>
    </citation>
    <scope>IDENTIFICATION</scope>
</reference>
<feature type="compositionally biased region" description="Basic and acidic residues" evidence="18">
    <location>
        <begin position="1458"/>
        <end position="1468"/>
    </location>
</feature>
<feature type="non-terminal residue" evidence="23">
    <location>
        <position position="1"/>
    </location>
</feature>
<evidence type="ECO:0000256" key="8">
    <source>
        <dbReference type="ARBA" id="ARBA00022989"/>
    </source>
</evidence>
<sequence length="1484" mass="168609">NDEASNTPERSVGGAVTPPGVQRQLPWRRTRSRLLGDSDVRAALKNERVASLLPPVGTEVFRRFTPASLEEIQEQHEAKETEKAPSTDMAAGKPLPFFYGDPPPELLTTPLEELDPFYQSQKTFMVLSEGNIVHRFHSESICFPLRTFAIKLLLHPLFSVFILVTLLINCVFMLLRVPGLSTVMELIFMVIYTLEALVKVVSRGLCLGRFTFLRDPWNWLDLLIITTGLMVEHLPTSDGGTAQRAQLLPWLPSLSACLTVYLSSYRNWYFLPGDLNALLCGNSSDSGRCPEGYTCLRVANNPNYGYTNFDSFGWSLLALFRVMTQDFWENLLQLTVRSAGKSYAGVFVLLFLPGCFCVVSLILAMVAMAMAEQEEAGAAEARRKEAEFSRIVEVVKKKEEEEEQASSRAALPEEQDSPLKKNSAAETPTVEREHDAMKDEHEPSSCSFIHVCLQGDCCGCWRWIKQRCFTVIMNPCFELGIVLCLVLNTIFMSMEHYPMTADFEEMLSTSGLVFTGIFTAEMILRLVALGCSGYFKVNWHIFDFILVVSSLVELVLADIEGLPVLRCFRVLITQLHYSCFKVEVQLRRVLEKLVSQLVRSALWVLSHLTRCLFRVQVWQQLYLLLAFRGLCLTSLWFCDPSTAADADNRKEYVALNLVTSDQLGVNGNHDNHDRAPVAEAELEFTSPEPEEEKQQQQSEKVQDEEKQEGNAPGDCCWESCCCPFQDVDTSQGSGRVWSNFRRTCLLIVQHKLFEGFIIFIILLSSAALVFEDIHLQNRPVLQMVLDVADLVFTVLFLVEMLLKWIAFGFKKYFTNFWCWIDFLVLDVSLLSLLLGRMGFNTHCLRALRTLRVPSRFQGMKVVLKVLLVTLPAMINVLLVVLTVWLIFGILGINLLAGKFYYCFNETAEELFLVDEVNNKTECFQLMMTGWTEVRWKSTKFTFDSVAVSYVTLLLLAMSDGWHDPMYAAMDSRKVEDQPIYEDNLYMYLYYICFITIGCFFTFNVFIRSFISTLQQQRHKLGKHIFMTEQQQKYSRAMKAVFSESPYKDVPRPQNKYQAWHFDVVTAPSFEIAVGVVICLSMVVLMVETHDQSYSKDIVLYWANFICIVIFIVELFIKIIALRQHYFRNCLNIIDFVVIILSFVGIFLSDIFEKYFVAPHGILVFRVVRIIRIFHLIRCAKGIRMLTLGFVTSLPALVNIGLLLFLTTYTFSIIGMFNFAYVHKFALINDLFNFETFGNSMLSLMMVTTSSGWDGLLFPIVTTPPDCDPLREHPGSEVRGDCGSPVVGIVFFATYIPIFFLLVIYLFTAVILETFNNRNPKDPEDHEPLSDQHLQMFYKTWTKFDPDATQLIECSELSDLCDALQDPLRIPKPNSTKLIHMDLPLLPGDQIHCVDVLRALTTEVFGKSGQPDTVRARLEEQFLVNNTSKVSQEPISSTLRRKQEEAAASVIQRAYRKHLLQDGGDKETPDQVGGGAPGLSGAASQ</sequence>
<feature type="domain" description="SCN5A-like C-terminal IQ motif" evidence="21">
    <location>
        <begin position="1436"/>
        <end position="1461"/>
    </location>
</feature>
<keyword evidence="13" id="KW-0739">Sodium transport</keyword>
<dbReference type="CDD" id="cd13433">
    <property type="entry name" value="Na_channel_gate"/>
    <property type="match status" value="1"/>
</dbReference>
<accession>A0A9Y4NC27</accession>
<evidence type="ECO:0000256" key="9">
    <source>
        <dbReference type="ARBA" id="ARBA00023053"/>
    </source>
</evidence>
<dbReference type="InterPro" id="IPR005821">
    <property type="entry name" value="Ion_trans_dom"/>
</dbReference>
<dbReference type="PANTHER" id="PTHR10037">
    <property type="entry name" value="VOLTAGE-GATED CATION CHANNEL CALCIUM AND SODIUM"/>
    <property type="match status" value="1"/>
</dbReference>
<dbReference type="GO" id="GO:0086010">
    <property type="term" value="P:membrane depolarization during action potential"/>
    <property type="evidence" value="ECO:0007669"/>
    <property type="project" value="TreeGrafter"/>
</dbReference>
<evidence type="ECO:0000256" key="16">
    <source>
        <dbReference type="ARBA" id="ARBA00055248"/>
    </source>
</evidence>
<gene>
    <name evidence="23" type="primary">LOC103366627</name>
</gene>
<feature type="region of interest" description="Disordered" evidence="18">
    <location>
        <begin position="1457"/>
        <end position="1484"/>
    </location>
</feature>
<evidence type="ECO:0000256" key="1">
    <source>
        <dbReference type="ARBA" id="ARBA00004651"/>
    </source>
</evidence>
<dbReference type="InterPro" id="IPR027359">
    <property type="entry name" value="Volt_channel_dom_sf"/>
</dbReference>
<dbReference type="FunFam" id="1.10.287.70:FF:000117">
    <property type="entry name" value="Voltage-gated Ca2+ channel, alpha subunit"/>
    <property type="match status" value="1"/>
</dbReference>
<feature type="region of interest" description="Disordered" evidence="18">
    <location>
        <begin position="684"/>
        <end position="712"/>
    </location>
</feature>
<evidence type="ECO:0000256" key="11">
    <source>
        <dbReference type="ARBA" id="ARBA00023136"/>
    </source>
</evidence>
<feature type="transmembrane region" description="Helical" evidence="19">
    <location>
        <begin position="790"/>
        <end position="809"/>
    </location>
</feature>
<dbReference type="Proteomes" id="UP000694891">
    <property type="component" value="Unplaced"/>
</dbReference>
<dbReference type="FunFam" id="1.10.238.10:FF:000002">
    <property type="entry name" value="Sodium channel protein"/>
    <property type="match status" value="1"/>
</dbReference>
<dbReference type="RefSeq" id="XP_008292620.1">
    <property type="nucleotide sequence ID" value="XM_008294398.1"/>
</dbReference>
<evidence type="ECO:0000256" key="14">
    <source>
        <dbReference type="ARBA" id="ARBA00023303"/>
    </source>
</evidence>
<dbReference type="PROSITE" id="PS00018">
    <property type="entry name" value="EF_HAND_1"/>
    <property type="match status" value="1"/>
</dbReference>
<dbReference type="FunFam" id="1.10.287.70:FF:000001">
    <property type="entry name" value="Sodium channel protein"/>
    <property type="match status" value="1"/>
</dbReference>
<evidence type="ECO:0000256" key="5">
    <source>
        <dbReference type="ARBA" id="ARBA00022692"/>
    </source>
</evidence>
<dbReference type="Gene3D" id="1.20.120.350">
    <property type="entry name" value="Voltage-gated potassium channels. Chain C"/>
    <property type="match status" value="4"/>
</dbReference>
<dbReference type="InterPro" id="IPR018247">
    <property type="entry name" value="EF_Hand_1_Ca_BS"/>
</dbReference>
<evidence type="ECO:0000256" key="12">
    <source>
        <dbReference type="ARBA" id="ARBA00023157"/>
    </source>
</evidence>
<evidence type="ECO:0000256" key="19">
    <source>
        <dbReference type="SAM" id="Phobius"/>
    </source>
</evidence>
<proteinExistence type="inferred from homology"/>
<feature type="transmembrane region" description="Helical" evidence="19">
    <location>
        <begin position="752"/>
        <end position="770"/>
    </location>
</feature>
<feature type="transmembrane region" description="Helical" evidence="19">
    <location>
        <begin position="1285"/>
        <end position="1311"/>
    </location>
</feature>
<dbReference type="Pfam" id="PF00520">
    <property type="entry name" value="Ion_trans"/>
    <property type="match status" value="5"/>
</dbReference>
<evidence type="ECO:0000256" key="18">
    <source>
        <dbReference type="SAM" id="MobiDB-lite"/>
    </source>
</evidence>
<evidence type="ECO:0000256" key="4">
    <source>
        <dbReference type="ARBA" id="ARBA00022475"/>
    </source>
</evidence>
<dbReference type="Pfam" id="PF24609">
    <property type="entry name" value="IQ_SCN5A_C"/>
    <property type="match status" value="1"/>
</dbReference>
<feature type="domain" description="Ion transport" evidence="20">
    <location>
        <begin position="155"/>
        <end position="230"/>
    </location>
</feature>
<evidence type="ECO:0000256" key="7">
    <source>
        <dbReference type="ARBA" id="ARBA00022882"/>
    </source>
</evidence>
<dbReference type="GeneID" id="103366627"/>
<keyword evidence="14" id="KW-0407">Ion channel</keyword>
<evidence type="ECO:0000256" key="2">
    <source>
        <dbReference type="ARBA" id="ARBA00022448"/>
    </source>
</evidence>
<keyword evidence="9" id="KW-0915">Sodium</keyword>
<evidence type="ECO:0000259" key="21">
    <source>
        <dbReference type="Pfam" id="PF24609"/>
    </source>
</evidence>
<comment type="function">
    <text evidence="16">Pore-forming subunit of a voltage-gated sodium (Nav) channel that directly mediates the depolarizing phase of action potentials in excitable membranes. Navs, also called VGSCs (voltage-gated sodium channels) or VDSCs (voltage-dependent sodium channels), operate by switching between closed and open conformations depending on the voltage difference across the membrane. In the open conformation they allow Na(+) ions to selectively pass through the pore, along their electrochemical gradient. The influx of Na+ ions provokes membrane depolarization, initiating the propagation of electrical signals throughout cells and tissues.</text>
</comment>
<dbReference type="PANTHER" id="PTHR10037:SF288">
    <property type="entry name" value="SODIUM CHANNEL PROTEIN PARA"/>
    <property type="match status" value="1"/>
</dbReference>
<evidence type="ECO:0000259" key="20">
    <source>
        <dbReference type="Pfam" id="PF00520"/>
    </source>
</evidence>
<name>A0A9Y4NC27_9TELE</name>
<comment type="similarity">
    <text evidence="15">Belongs to the sodium channel (TC 1.A.1.10) family. Nav1.4/SCN4A subfamily.</text>
</comment>
<feature type="transmembrane region" description="Helical" evidence="19">
    <location>
        <begin position="987"/>
        <end position="1010"/>
    </location>
</feature>
<evidence type="ECO:0000256" key="15">
    <source>
        <dbReference type="ARBA" id="ARBA00038083"/>
    </source>
</evidence>
<dbReference type="Gene3D" id="1.10.238.10">
    <property type="entry name" value="EF-hand"/>
    <property type="match status" value="1"/>
</dbReference>
<feature type="domain" description="Ion transport" evidence="20">
    <location>
        <begin position="475"/>
        <end position="571"/>
    </location>
</feature>
<feature type="transmembrane region" description="Helical" evidence="19">
    <location>
        <begin position="1098"/>
        <end position="1116"/>
    </location>
</feature>
<feature type="transmembrane region" description="Helical" evidence="19">
    <location>
        <begin position="152"/>
        <end position="174"/>
    </location>
</feature>
<evidence type="ECO:0000256" key="10">
    <source>
        <dbReference type="ARBA" id="ARBA00023065"/>
    </source>
</evidence>
<evidence type="ECO:0000256" key="17">
    <source>
        <dbReference type="ARBA" id="ARBA00064899"/>
    </source>
</evidence>
<dbReference type="GO" id="GO:0001518">
    <property type="term" value="C:voltage-gated sodium channel complex"/>
    <property type="evidence" value="ECO:0007669"/>
    <property type="project" value="TreeGrafter"/>
</dbReference>
<dbReference type="Gene3D" id="1.20.5.1190">
    <property type="entry name" value="iswi atpase"/>
    <property type="match status" value="1"/>
</dbReference>
<dbReference type="GO" id="GO:0019228">
    <property type="term" value="P:neuronal action potential"/>
    <property type="evidence" value="ECO:0007669"/>
    <property type="project" value="TreeGrafter"/>
</dbReference>
<dbReference type="InterPro" id="IPR058542">
    <property type="entry name" value="IQ_SCN5A_C"/>
</dbReference>
<feature type="transmembrane region" description="Helical" evidence="19">
    <location>
        <begin position="512"/>
        <end position="535"/>
    </location>
</feature>
<keyword evidence="12" id="KW-1015">Disulfide bond</keyword>
<feature type="transmembrane region" description="Helical" evidence="19">
    <location>
        <begin position="343"/>
        <end position="366"/>
    </location>
</feature>
<feature type="domain" description="Ion transport" evidence="20">
    <location>
        <begin position="297"/>
        <end position="375"/>
    </location>
</feature>
<keyword evidence="3" id="KW-0894">Sodium channel</keyword>
<dbReference type="InterPro" id="IPR043203">
    <property type="entry name" value="VGCC_Ca_Na"/>
</dbReference>
<dbReference type="SUPFAM" id="SSF81324">
    <property type="entry name" value="Voltage-gated potassium channels"/>
    <property type="match status" value="4"/>
</dbReference>
<keyword evidence="6" id="KW-0677">Repeat</keyword>
<keyword evidence="10" id="KW-0406">Ion transport</keyword>
<comment type="subunit">
    <text evidence="17">Voltage-gated sodium (Nav) channels consist of an ion-conducting alpha subunit which is functional on its own associated with regulatory beta subunits.</text>
</comment>
<feature type="transmembrane region" description="Helical" evidence="19">
    <location>
        <begin position="872"/>
        <end position="896"/>
    </location>
</feature>
<evidence type="ECO:0000313" key="22">
    <source>
        <dbReference type="Proteomes" id="UP000694891"/>
    </source>
</evidence>
<feature type="region of interest" description="Disordered" evidence="18">
    <location>
        <begin position="1"/>
        <end position="32"/>
    </location>
</feature>
<protein>
    <submittedName>
        <fullName evidence="23">LOW QUALITY PROTEIN: sodium channel protein type 4 subunit alpha B-like</fullName>
    </submittedName>
</protein>
<keyword evidence="2" id="KW-0813">Transport</keyword>
<feature type="transmembrane region" description="Helical" evidence="19">
    <location>
        <begin position="1061"/>
        <end position="1086"/>
    </location>
</feature>
<keyword evidence="4" id="KW-1003">Cell membrane</keyword>
<keyword evidence="22" id="KW-1185">Reference proteome</keyword>
<feature type="transmembrane region" description="Helical" evidence="19">
    <location>
        <begin position="816"/>
        <end position="835"/>
    </location>
</feature>
<organism evidence="22 23">
    <name type="scientific">Stegastes partitus</name>
    <name type="common">bicolor damselfish</name>
    <dbReference type="NCBI Taxonomy" id="144197"/>
    <lineage>
        <taxon>Eukaryota</taxon>
        <taxon>Metazoa</taxon>
        <taxon>Chordata</taxon>
        <taxon>Craniata</taxon>
        <taxon>Vertebrata</taxon>
        <taxon>Euteleostomi</taxon>
        <taxon>Actinopterygii</taxon>
        <taxon>Neopterygii</taxon>
        <taxon>Teleostei</taxon>
        <taxon>Neoteleostei</taxon>
        <taxon>Acanthomorphata</taxon>
        <taxon>Ovalentaria</taxon>
        <taxon>Pomacentridae</taxon>
        <taxon>Stegastes</taxon>
    </lineage>
</organism>
<feature type="region of interest" description="Disordered" evidence="18">
    <location>
        <begin position="403"/>
        <end position="437"/>
    </location>
</feature>
<keyword evidence="11 19" id="KW-0472">Membrane</keyword>
<dbReference type="GO" id="GO:0005248">
    <property type="term" value="F:voltage-gated sodium channel activity"/>
    <property type="evidence" value="ECO:0007669"/>
    <property type="project" value="TreeGrafter"/>
</dbReference>
<evidence type="ECO:0000256" key="13">
    <source>
        <dbReference type="ARBA" id="ARBA00023201"/>
    </source>
</evidence>
<keyword evidence="5 19" id="KW-0812">Transmembrane</keyword>
<evidence type="ECO:0000313" key="23">
    <source>
        <dbReference type="RefSeq" id="XP_008292620.1"/>
    </source>
</evidence>
<evidence type="ECO:0000256" key="6">
    <source>
        <dbReference type="ARBA" id="ARBA00022737"/>
    </source>
</evidence>
<feature type="transmembrane region" description="Helical" evidence="19">
    <location>
        <begin position="1185"/>
        <end position="1210"/>
    </location>
</feature>
<dbReference type="PRINTS" id="PR00169">
    <property type="entry name" value="KCHANNEL"/>
</dbReference>
<feature type="transmembrane region" description="Helical" evidence="19">
    <location>
        <begin position="940"/>
        <end position="957"/>
    </location>
</feature>
<feature type="transmembrane region" description="Helical" evidence="19">
    <location>
        <begin position="471"/>
        <end position="492"/>
    </location>
</feature>
<feature type="transmembrane region" description="Helical" evidence="19">
    <location>
        <begin position="1128"/>
        <end position="1148"/>
    </location>
</feature>
<dbReference type="Gene3D" id="1.10.287.70">
    <property type="match status" value="3"/>
</dbReference>
<evidence type="ECO:0000256" key="3">
    <source>
        <dbReference type="ARBA" id="ARBA00022461"/>
    </source>
</evidence>
<keyword evidence="8 19" id="KW-1133">Transmembrane helix</keyword>
<feature type="transmembrane region" description="Helical" evidence="19">
    <location>
        <begin position="186"/>
        <end position="205"/>
    </location>
</feature>